<evidence type="ECO:0000259" key="8">
    <source>
        <dbReference type="PROSITE" id="PS50125"/>
    </source>
</evidence>
<keyword evidence="5 7" id="KW-0472">Membrane</keyword>
<dbReference type="SMART" id="SM00044">
    <property type="entry name" value="CYCc"/>
    <property type="match status" value="2"/>
</dbReference>
<evidence type="ECO:0000256" key="4">
    <source>
        <dbReference type="ARBA" id="ARBA00022989"/>
    </source>
</evidence>
<keyword evidence="2 7" id="KW-0812">Transmembrane</keyword>
<feature type="transmembrane region" description="Helical" evidence="7">
    <location>
        <begin position="751"/>
        <end position="771"/>
    </location>
</feature>
<evidence type="ECO:0000313" key="9">
    <source>
        <dbReference type="EMBL" id="GMI34771.1"/>
    </source>
</evidence>
<dbReference type="InterPro" id="IPR050401">
    <property type="entry name" value="Cyclic_nucleotide_synthase"/>
</dbReference>
<keyword evidence="4 7" id="KW-1133">Transmembrane helix</keyword>
<dbReference type="PANTHER" id="PTHR11920:SF335">
    <property type="entry name" value="GUANYLATE CYCLASE"/>
    <property type="match status" value="1"/>
</dbReference>
<keyword evidence="3" id="KW-0547">Nucleotide-binding</keyword>
<feature type="transmembrane region" description="Helical" evidence="7">
    <location>
        <begin position="164"/>
        <end position="184"/>
    </location>
</feature>
<sequence>MGEMGAMAFPGGTHKVGQAFLKEQEKNLKVLEETSIASLSLRFVRGEEPQNGMNFQFYRANAEYYRSILHIMFTTLLSLFWLVSSVQELSLAYYVSTDGVARDDVDEHGVDHSTHSHEEHVDYEHMLAYTSATNQMYTLYSVAIRTVIFLPLIFFLGRIIKSDIYATGSGVLLWSFGFLGVYFLSMTALWASESYGFHVAYLIVLFYITPIETYRVVIIAIVYWIVYTVILVVNSPQMKIRAEIDGCRTSGGSGYSFICCEPGEKCPPDGGGEDSGTLSNIISSMYAVYANLVVVFFVAFCCAYVSYKNEATSRRNFKTVQTSIIQQNIMNYNAIQNQKMLLSMLPESMIEKFKSKDSSVVVDTYAEVSVMFCIIDDFVTVTKAIEAKNLVRLLNIIYTEFDNITEQLGVYKVETVGEVYMCCVGCPQRAIDHADKAASCALVMMNSMPRVRALMDEQFSNMEGQLECVKNLNIKIGINTGKIVAGVLDTPATIRFKLFGDTVNTASRMQSLSLPGKVQVSEKTYKKLIGGTIARSYVFSAPRQVQAKGKGVMNTWFLERQRTEAEVLALSHDHSGDADTELFLDVDGNEIAGLGESVAGKIRTKLGKRYMPAAAVPEGGRGNGEASGGGDTVRRGSAVFGADNTQEVISLANKTPEINAKFEEYSQSFDTGTADEEEDDVTNADQDKRKERLEYIFKDMLEKDKPELSSGQSLLTMMGTDMEIGTSEGTSVLEAKFIAARWRQHVTWVKGVSLFFGTILIFLVTLIYYLLSIAFTVDPGRELYTVGNDPTTYRIPMHEEEDVAIPTLMTMTYPQYETFTFHSAGFNEECEEKLKTSAFERMCTESPGSGWCNGTDHAANMTLAAVAEGYIIQEGIMGKIAGPISYWQTLPCMTAVTYFGWLILYIIMLTPPSLFNDLHDRWCFNKEVKQEESKLKLNKQSVFTEKLLKRLLPPEIVTELAAKRGTDAMIADEFEEVTILFCDMVGFTKFSSELDPGELMVFLSALYAKYSTVITDNSLYTVEVIGDALLAVAGCPSRIKCPDHASRALMAAFQLLDVTREFSEQINIPVNIRMGIHSGKVIAGVVGEKDPRYHLFGEAVKVVELMESSGEPGHVHCSHSAWEHVNKATDSNSVEFRSSVEFTKRSDLDEKSKNKLKGLDYGSATYIGENKENKVRRRKWVRVRVLKSYPGMKESTKEYLQLKLHAASAAHMTKKLSDQVLGLHLSLTEAEEKNVQMDMLLSREKLARQALEALAKSGTPPPREHVDSVVSELSHLFLGASASADTPPRKASAEGGSVRSPGDDFFSRIGRGAIIGKVREGIQGVSKAIDESSARAREKKAVRVAAGGERRRASSGSSAASLDLNEMELDGEVEVDFTTTL</sequence>
<keyword evidence="6" id="KW-0456">Lyase</keyword>
<name>A0ABQ6MXK4_9STRA</name>
<feature type="transmembrane region" description="Helical" evidence="7">
    <location>
        <begin position="216"/>
        <end position="233"/>
    </location>
</feature>
<evidence type="ECO:0000256" key="6">
    <source>
        <dbReference type="ARBA" id="ARBA00023239"/>
    </source>
</evidence>
<reference evidence="9 10" key="1">
    <citation type="journal article" date="2023" name="Commun. Biol.">
        <title>Genome analysis of Parmales, the sister group of diatoms, reveals the evolutionary specialization of diatoms from phago-mixotrophs to photoautotrophs.</title>
        <authorList>
            <person name="Ban H."/>
            <person name="Sato S."/>
            <person name="Yoshikawa S."/>
            <person name="Yamada K."/>
            <person name="Nakamura Y."/>
            <person name="Ichinomiya M."/>
            <person name="Sato N."/>
            <person name="Blanc-Mathieu R."/>
            <person name="Endo H."/>
            <person name="Kuwata A."/>
            <person name="Ogata H."/>
        </authorList>
    </citation>
    <scope>NUCLEOTIDE SEQUENCE [LARGE SCALE GENOMIC DNA]</scope>
</reference>
<keyword evidence="10" id="KW-1185">Reference proteome</keyword>
<feature type="transmembrane region" description="Helical" evidence="7">
    <location>
        <begin position="137"/>
        <end position="157"/>
    </location>
</feature>
<protein>
    <recommendedName>
        <fullName evidence="8">Guanylate cyclase domain-containing protein</fullName>
    </recommendedName>
</protein>
<dbReference type="Gene3D" id="3.30.70.1230">
    <property type="entry name" value="Nucleotide cyclase"/>
    <property type="match status" value="2"/>
</dbReference>
<evidence type="ECO:0000256" key="2">
    <source>
        <dbReference type="ARBA" id="ARBA00022692"/>
    </source>
</evidence>
<feature type="domain" description="Guanylate cyclase" evidence="8">
    <location>
        <begin position="978"/>
        <end position="1107"/>
    </location>
</feature>
<evidence type="ECO:0000256" key="7">
    <source>
        <dbReference type="SAM" id="Phobius"/>
    </source>
</evidence>
<dbReference type="PROSITE" id="PS50125">
    <property type="entry name" value="GUANYLATE_CYCLASE_2"/>
    <property type="match status" value="2"/>
</dbReference>
<dbReference type="Pfam" id="PF00211">
    <property type="entry name" value="Guanylate_cyc"/>
    <property type="match status" value="2"/>
</dbReference>
<dbReference type="CDD" id="cd07302">
    <property type="entry name" value="CHD"/>
    <property type="match status" value="2"/>
</dbReference>
<gene>
    <name evidence="9" type="ORF">TeGR_g901</name>
</gene>
<evidence type="ECO:0000256" key="3">
    <source>
        <dbReference type="ARBA" id="ARBA00022741"/>
    </source>
</evidence>
<dbReference type="SUPFAM" id="SSF55073">
    <property type="entry name" value="Nucleotide cyclase"/>
    <property type="match status" value="2"/>
</dbReference>
<feature type="domain" description="Guanylate cyclase" evidence="8">
    <location>
        <begin position="369"/>
        <end position="510"/>
    </location>
</feature>
<evidence type="ECO:0000256" key="1">
    <source>
        <dbReference type="ARBA" id="ARBA00004370"/>
    </source>
</evidence>
<proteinExistence type="predicted"/>
<feature type="transmembrane region" description="Helical" evidence="7">
    <location>
        <begin position="286"/>
        <end position="307"/>
    </location>
</feature>
<comment type="subcellular location">
    <subcellularLocation>
        <location evidence="1">Membrane</location>
    </subcellularLocation>
</comment>
<dbReference type="EMBL" id="BRYB01001839">
    <property type="protein sequence ID" value="GMI34771.1"/>
    <property type="molecule type" value="Genomic_DNA"/>
</dbReference>
<dbReference type="Proteomes" id="UP001165060">
    <property type="component" value="Unassembled WGS sequence"/>
</dbReference>
<accession>A0ABQ6MXK4</accession>
<dbReference type="PANTHER" id="PTHR11920">
    <property type="entry name" value="GUANYLYL CYCLASE"/>
    <property type="match status" value="1"/>
</dbReference>
<organism evidence="9 10">
    <name type="scientific">Tetraparma gracilis</name>
    <dbReference type="NCBI Taxonomy" id="2962635"/>
    <lineage>
        <taxon>Eukaryota</taxon>
        <taxon>Sar</taxon>
        <taxon>Stramenopiles</taxon>
        <taxon>Ochrophyta</taxon>
        <taxon>Bolidophyceae</taxon>
        <taxon>Parmales</taxon>
        <taxon>Triparmaceae</taxon>
        <taxon>Tetraparma</taxon>
    </lineage>
</organism>
<evidence type="ECO:0000256" key="5">
    <source>
        <dbReference type="ARBA" id="ARBA00023136"/>
    </source>
</evidence>
<feature type="transmembrane region" description="Helical" evidence="7">
    <location>
        <begin position="64"/>
        <end position="83"/>
    </location>
</feature>
<dbReference type="InterPro" id="IPR001054">
    <property type="entry name" value="A/G_cyclase"/>
</dbReference>
<dbReference type="InterPro" id="IPR029787">
    <property type="entry name" value="Nucleotide_cyclase"/>
</dbReference>
<evidence type="ECO:0000313" key="10">
    <source>
        <dbReference type="Proteomes" id="UP001165060"/>
    </source>
</evidence>
<comment type="caution">
    <text evidence="9">The sequence shown here is derived from an EMBL/GenBank/DDBJ whole genome shotgun (WGS) entry which is preliminary data.</text>
</comment>